<reference evidence="8 9" key="1">
    <citation type="submission" date="2019-06" db="EMBL/GenBank/DDBJ databases">
        <title>Sequencing the genomes of 1000 actinobacteria strains.</title>
        <authorList>
            <person name="Klenk H.-P."/>
        </authorList>
    </citation>
    <scope>NUCLEOTIDE SEQUENCE [LARGE SCALE GENOMIC DNA]</scope>
    <source>
        <strain evidence="8 9">DSM 25218</strain>
    </source>
</reference>
<proteinExistence type="predicted"/>
<dbReference type="Proteomes" id="UP000320209">
    <property type="component" value="Unassembled WGS sequence"/>
</dbReference>
<dbReference type="EMBL" id="VFOV01000001">
    <property type="protein sequence ID" value="TQL69820.1"/>
    <property type="molecule type" value="Genomic_DNA"/>
</dbReference>
<evidence type="ECO:0000256" key="6">
    <source>
        <dbReference type="SAM" id="MobiDB-lite"/>
    </source>
</evidence>
<feature type="transmembrane region" description="Helical" evidence="7">
    <location>
        <begin position="20"/>
        <end position="39"/>
    </location>
</feature>
<evidence type="ECO:0000256" key="3">
    <source>
        <dbReference type="ARBA" id="ARBA00022692"/>
    </source>
</evidence>
<keyword evidence="3 7" id="KW-0812">Transmembrane</keyword>
<evidence type="ECO:0000256" key="2">
    <source>
        <dbReference type="ARBA" id="ARBA00022475"/>
    </source>
</evidence>
<evidence type="ECO:0000256" key="7">
    <source>
        <dbReference type="SAM" id="Phobius"/>
    </source>
</evidence>
<keyword evidence="4 7" id="KW-1133">Transmembrane helix</keyword>
<keyword evidence="9" id="KW-1185">Reference proteome</keyword>
<feature type="transmembrane region" description="Helical" evidence="7">
    <location>
        <begin position="78"/>
        <end position="100"/>
    </location>
</feature>
<evidence type="ECO:0000256" key="1">
    <source>
        <dbReference type="ARBA" id="ARBA00004651"/>
    </source>
</evidence>
<comment type="subcellular location">
    <subcellularLocation>
        <location evidence="1">Cell membrane</location>
        <topology evidence="1">Multi-pass membrane protein</topology>
    </subcellularLocation>
</comment>
<gene>
    <name evidence="8" type="ORF">FB381_3736</name>
</gene>
<feature type="region of interest" description="Disordered" evidence="6">
    <location>
        <begin position="287"/>
        <end position="313"/>
    </location>
</feature>
<feature type="transmembrane region" description="Helical" evidence="7">
    <location>
        <begin position="163"/>
        <end position="181"/>
    </location>
</feature>
<evidence type="ECO:0000256" key="5">
    <source>
        <dbReference type="ARBA" id="ARBA00023136"/>
    </source>
</evidence>
<feature type="transmembrane region" description="Helical" evidence="7">
    <location>
        <begin position="193"/>
        <end position="211"/>
    </location>
</feature>
<organism evidence="8 9">
    <name type="scientific">Nocardioides albertanoniae</name>
    <dbReference type="NCBI Taxonomy" id="1175486"/>
    <lineage>
        <taxon>Bacteria</taxon>
        <taxon>Bacillati</taxon>
        <taxon>Actinomycetota</taxon>
        <taxon>Actinomycetes</taxon>
        <taxon>Propionibacteriales</taxon>
        <taxon>Nocardioidaceae</taxon>
        <taxon>Nocardioides</taxon>
    </lineage>
</organism>
<dbReference type="Pfam" id="PF09678">
    <property type="entry name" value="Caa3_CtaG"/>
    <property type="match status" value="1"/>
</dbReference>
<dbReference type="RefSeq" id="WP_141782875.1">
    <property type="nucleotide sequence ID" value="NZ_VFOV01000001.1"/>
</dbReference>
<dbReference type="AlphaFoldDB" id="A0A543ABB8"/>
<feature type="transmembrane region" description="Helical" evidence="7">
    <location>
        <begin position="121"/>
        <end position="143"/>
    </location>
</feature>
<feature type="transmembrane region" description="Helical" evidence="7">
    <location>
        <begin position="249"/>
        <end position="266"/>
    </location>
</feature>
<evidence type="ECO:0000256" key="4">
    <source>
        <dbReference type="ARBA" id="ARBA00022989"/>
    </source>
</evidence>
<sequence length="329" mass="35079">MHDHGSLPALGWSEFFTTWSLQPGWLLAVVILGAGYLTLRNAAGPATTVKGWRVASFLTGLVLMYVVVASAINGYAMALAWMHMVLHLTLIMIVPALLVLGHPLTVIAETGPRAERAMRSLPVTILVHPATGMLLYSFVIIGTHLSGFMDSMAQSTPLMVGEQAAYVLAGFLFLTGTIGEEKVRPDLPYLGRIALLVLGMVPDTIVGIVMLQTNHDLYPIYSAARPEWAPEAVKDIQTAGGLMWAGGDGGMMLIAIGLVIAVVSSAERRTKMTGRFLDGVRSNQLSEASSRGAAAEKGKGPAEPGSVDPDSDEALDAYNAMLARMNQQH</sequence>
<accession>A0A543ABB8</accession>
<evidence type="ECO:0000313" key="9">
    <source>
        <dbReference type="Proteomes" id="UP000320209"/>
    </source>
</evidence>
<dbReference type="InterPro" id="IPR019108">
    <property type="entry name" value="Caa3_assmbl_CtaG-rel"/>
</dbReference>
<keyword evidence="2" id="KW-1003">Cell membrane</keyword>
<keyword evidence="5 7" id="KW-0472">Membrane</keyword>
<name>A0A543ABB8_9ACTN</name>
<dbReference type="GO" id="GO:0005886">
    <property type="term" value="C:plasma membrane"/>
    <property type="evidence" value="ECO:0007669"/>
    <property type="project" value="UniProtKB-SubCell"/>
</dbReference>
<protein>
    <submittedName>
        <fullName evidence="8">Putative copper resistance protein D</fullName>
    </submittedName>
</protein>
<feature type="transmembrane region" description="Helical" evidence="7">
    <location>
        <begin position="51"/>
        <end position="72"/>
    </location>
</feature>
<dbReference type="OrthoDB" id="5241646at2"/>
<comment type="caution">
    <text evidence="8">The sequence shown here is derived from an EMBL/GenBank/DDBJ whole genome shotgun (WGS) entry which is preliminary data.</text>
</comment>
<evidence type="ECO:0000313" key="8">
    <source>
        <dbReference type="EMBL" id="TQL69820.1"/>
    </source>
</evidence>